<dbReference type="InterPro" id="IPR036397">
    <property type="entry name" value="RNaseH_sf"/>
</dbReference>
<evidence type="ECO:0000259" key="1">
    <source>
        <dbReference type="Pfam" id="PF13358"/>
    </source>
</evidence>
<dbReference type="NCBIfam" id="NF033545">
    <property type="entry name" value="transpos_IS630"/>
    <property type="match status" value="1"/>
</dbReference>
<dbReference type="InterPro" id="IPR047655">
    <property type="entry name" value="Transpos_IS630-like"/>
</dbReference>
<gene>
    <name evidence="2" type="ORF">B1A_04534</name>
</gene>
<dbReference type="GO" id="GO:0003676">
    <property type="term" value="F:nucleic acid binding"/>
    <property type="evidence" value="ECO:0007669"/>
    <property type="project" value="InterPro"/>
</dbReference>
<accession>T1CYA3</accession>
<sequence length="298" mass="34248">DFYHRPKEPVITPEAKAWVVSLACTKPKELGLAAELWTFRALATYVRTHAGEMGHVSLLKAAKSTIHRILEGQTLKPHKITYYLERKDPEFDRKMREVLMVYKEVTLGEQKTPDGRPVITVSVDEKPGVQALATVSPDLPPVPEKHATVSRDYEYKRLGTVSILAALDLQDGHVIAQVHKRHRSREFVELLKEIDSYYPPEATIRVILDNHSAHISQETRAYLATRPNRFVYVHTPKHGSWLNLVETLFSKMSRTFLKQIRVASWEELKERILKGVNEINVNPVVHQWRNFDFESESA</sequence>
<reference evidence="2" key="1">
    <citation type="submission" date="2013-08" db="EMBL/GenBank/DDBJ databases">
        <authorList>
            <person name="Mendez C."/>
            <person name="Richter M."/>
            <person name="Ferrer M."/>
            <person name="Sanchez J."/>
        </authorList>
    </citation>
    <scope>NUCLEOTIDE SEQUENCE</scope>
</reference>
<proteinExistence type="predicted"/>
<dbReference type="Pfam" id="PF13358">
    <property type="entry name" value="DDE_3"/>
    <property type="match status" value="1"/>
</dbReference>
<protein>
    <submittedName>
        <fullName evidence="2">Integrase catalytic region</fullName>
    </submittedName>
</protein>
<organism evidence="2">
    <name type="scientific">mine drainage metagenome</name>
    <dbReference type="NCBI Taxonomy" id="410659"/>
    <lineage>
        <taxon>unclassified sequences</taxon>
        <taxon>metagenomes</taxon>
        <taxon>ecological metagenomes</taxon>
    </lineage>
</organism>
<dbReference type="SUPFAM" id="SSF53098">
    <property type="entry name" value="Ribonuclease H-like"/>
    <property type="match status" value="1"/>
</dbReference>
<dbReference type="Gene3D" id="3.30.420.10">
    <property type="entry name" value="Ribonuclease H-like superfamily/Ribonuclease H"/>
    <property type="match status" value="1"/>
</dbReference>
<reference evidence="2" key="2">
    <citation type="journal article" date="2014" name="ISME J.">
        <title>Microbial stratification in low pH oxic and suboxic macroscopic growths along an acid mine drainage.</title>
        <authorList>
            <person name="Mendez-Garcia C."/>
            <person name="Mesa V."/>
            <person name="Sprenger R.R."/>
            <person name="Richter M."/>
            <person name="Diez M.S."/>
            <person name="Solano J."/>
            <person name="Bargiela R."/>
            <person name="Golyshina O.V."/>
            <person name="Manteca A."/>
            <person name="Ramos J.L."/>
            <person name="Gallego J.R."/>
            <person name="Llorente I."/>
            <person name="Martins Dos Santos V.A."/>
            <person name="Jensen O.N."/>
            <person name="Pelaez A.I."/>
            <person name="Sanchez J."/>
            <person name="Ferrer M."/>
        </authorList>
    </citation>
    <scope>NUCLEOTIDE SEQUENCE</scope>
</reference>
<evidence type="ECO:0000313" key="2">
    <source>
        <dbReference type="EMBL" id="EQD74294.1"/>
    </source>
</evidence>
<dbReference type="InterPro" id="IPR012337">
    <property type="entry name" value="RNaseH-like_sf"/>
</dbReference>
<dbReference type="AlphaFoldDB" id="T1CYA3"/>
<feature type="non-terminal residue" evidence="2">
    <location>
        <position position="1"/>
    </location>
</feature>
<dbReference type="EMBL" id="AUZX01003300">
    <property type="protein sequence ID" value="EQD74294.1"/>
    <property type="molecule type" value="Genomic_DNA"/>
</dbReference>
<feature type="domain" description="Tc1-like transposase DDE" evidence="1">
    <location>
        <begin position="147"/>
        <end position="269"/>
    </location>
</feature>
<dbReference type="InterPro" id="IPR038717">
    <property type="entry name" value="Tc1-like_DDE_dom"/>
</dbReference>
<comment type="caution">
    <text evidence="2">The sequence shown here is derived from an EMBL/GenBank/DDBJ whole genome shotgun (WGS) entry which is preliminary data.</text>
</comment>
<name>T1CYA3_9ZZZZ</name>